<proteinExistence type="predicted"/>
<evidence type="ECO:0000313" key="1">
    <source>
        <dbReference type="EMBL" id="KAI9912834.1"/>
    </source>
</evidence>
<sequence>MYMYDVQVRIICHSISLLFRLQLVYVTSAVGNMNPPPPPPSSSSPSKGSAAPPPPPPIPPPQVSATTSNSPSKSSNTSHASSSDFVSTIGTTAVPTPHSKLLNHQPLDAPDELDRKWYAHFYHMQKTIQGKDEAATLALLKQQPAEGMAPLPFQPDIALIYAVITETTQAKQYLRFLLAVAVADSFKNCIGWLQKLIDLKFVKLLVACRSQLLWLVRELVHLNTPGIDKVIVCLMRYLTGGDSSRTTVWLASSIIRILIEHESWLLSCSSLIPFVFHTFARISLDHIAAQHASLLKQEVELCTTLWNHRQADVAQLGREIVRVLSDAKDIPGMNALWKQLRNVQDTAAAEKDVTVYSVAQLMVIPTPPKYLAYRLNPKMEEHLLFMMVRNCKNEMANERVQAGSVTRYQKWFSSQFLSTPGSDALVPDLVRYICAVYHPSNQILSSKVTPRYHILGWLYLLCHGSKTPNVLARVQLAMFFDYLYFKPSDNVMSVEPAMLLMVKSLKSHPMVTLAMIQFLVFAVEKFAASAVNRKLMQTGVSTAFSTLLKLGVVPSILPLQSFPMLLSSAPELQSELHRIFPEHFPSAENARMAQAPISSAGDSSVESSGSTTSSPGRQSPGRHSPIRESPVHCSPIHKSPVHQSPVRSSPIGAGSPVTIPPQSPTHLDAGAVAGGASSDPSSLDAVSFLPYKKQAVSDVSTSDDALPSIAPAVSKQPVVDVPASVVALGGDLIEHFLKAVPEPCSRPTESFLECLNDIVISWTRQDNAVEIAGPLGSFLHASLERIIVSSPIGYNDSSKTVFESLMDQVLCESMDIYLPFLKALYVRDVTNSYRLLAFCCARSKGKTVESALGPYIAFINVIGGNVAQNILKDLNLSQQIDDARAQACALLDKPMADGRAEDELDAVSVTALVVCPFLFANMDHPLLSKLMSRSEALVQLLLGLVTPALLHTLCTRVVMREFAIFTNRLANIVVSSLQWTSWEQYSMWDLVIAELQSGRSATAEQSMMAAARKVLACVSPRETPETMTGLLKCLIHFCPDDSMLHNVLKLPDAYDDFSFALLTCWMHKFPDVVTTHVRSALEGARSEFLMDKTVAEVLRKLDRLQDMWTRSVVARDAETKVLLPLLQDESIISVVKRLLHRAAHMSLPSDNYPVLQALLVDGGPPRLKKQKLAQDN</sequence>
<dbReference type="Proteomes" id="UP001163321">
    <property type="component" value="Chromosome 4"/>
</dbReference>
<name>A0ACC0W275_9STRA</name>
<protein>
    <submittedName>
        <fullName evidence="1">Uncharacterized protein</fullName>
    </submittedName>
</protein>
<evidence type="ECO:0000313" key="2">
    <source>
        <dbReference type="Proteomes" id="UP001163321"/>
    </source>
</evidence>
<accession>A0ACC0W275</accession>
<keyword evidence="2" id="KW-1185">Reference proteome</keyword>
<reference evidence="1 2" key="1">
    <citation type="journal article" date="2022" name="bioRxiv">
        <title>The genome of the oomycete Peronosclerospora sorghi, a cosmopolitan pathogen of maize and sorghum, is inflated with dispersed pseudogenes.</title>
        <authorList>
            <person name="Fletcher K."/>
            <person name="Martin F."/>
            <person name="Isakeit T."/>
            <person name="Cavanaugh K."/>
            <person name="Magill C."/>
            <person name="Michelmore R."/>
        </authorList>
    </citation>
    <scope>NUCLEOTIDE SEQUENCE [LARGE SCALE GENOMIC DNA]</scope>
    <source>
        <strain evidence="1">P6</strain>
    </source>
</reference>
<dbReference type="EMBL" id="CM047583">
    <property type="protein sequence ID" value="KAI9912834.1"/>
    <property type="molecule type" value="Genomic_DNA"/>
</dbReference>
<organism evidence="1 2">
    <name type="scientific">Peronosclerospora sorghi</name>
    <dbReference type="NCBI Taxonomy" id="230839"/>
    <lineage>
        <taxon>Eukaryota</taxon>
        <taxon>Sar</taxon>
        <taxon>Stramenopiles</taxon>
        <taxon>Oomycota</taxon>
        <taxon>Peronosporomycetes</taxon>
        <taxon>Peronosporales</taxon>
        <taxon>Peronosporaceae</taxon>
        <taxon>Peronosclerospora</taxon>
    </lineage>
</organism>
<comment type="caution">
    <text evidence="1">The sequence shown here is derived from an EMBL/GenBank/DDBJ whole genome shotgun (WGS) entry which is preliminary data.</text>
</comment>
<gene>
    <name evidence="1" type="ORF">PsorP6_005125</name>
</gene>